<dbReference type="OMA" id="ESKEECY"/>
<reference evidence="1 2" key="1">
    <citation type="journal article" date="2011" name="Proc. Natl. Acad. Sci. U.S.A.">
        <title>Niche of harmful alga Aureococcus anophagefferens revealed through ecogenomics.</title>
        <authorList>
            <person name="Gobler C.J."/>
            <person name="Berry D.L."/>
            <person name="Dyhrman S.T."/>
            <person name="Wilhelm S.W."/>
            <person name="Salamov A."/>
            <person name="Lobanov A.V."/>
            <person name="Zhang Y."/>
            <person name="Collier J.L."/>
            <person name="Wurch L.L."/>
            <person name="Kustka A.B."/>
            <person name="Dill B.D."/>
            <person name="Shah M."/>
            <person name="VerBerkmoes N.C."/>
            <person name="Kuo A."/>
            <person name="Terry A."/>
            <person name="Pangilinan J."/>
            <person name="Lindquist E.A."/>
            <person name="Lucas S."/>
            <person name="Paulsen I.T."/>
            <person name="Hattenrath-Lehmann T.K."/>
            <person name="Talmage S.C."/>
            <person name="Walker E.A."/>
            <person name="Koch F."/>
            <person name="Burson A.M."/>
            <person name="Marcoval M.A."/>
            <person name="Tang Y.Z."/>
            <person name="Lecleir G.R."/>
            <person name="Coyne K.J."/>
            <person name="Berg G.M."/>
            <person name="Bertrand E.M."/>
            <person name="Saito M.A."/>
            <person name="Gladyshev V.N."/>
            <person name="Grigoriev I.V."/>
        </authorList>
    </citation>
    <scope>NUCLEOTIDE SEQUENCE [LARGE SCALE GENOMIC DNA]</scope>
    <source>
        <strain evidence="2">CCMP 1984</strain>
    </source>
</reference>
<name>F0YHU3_AURAN</name>
<gene>
    <name evidence="1" type="ORF">AURANDRAFT_31095</name>
</gene>
<proteinExistence type="predicted"/>
<dbReference type="EMBL" id="GL833142">
    <property type="protein sequence ID" value="EGB05357.1"/>
    <property type="molecule type" value="Genomic_DNA"/>
</dbReference>
<protein>
    <recommendedName>
        <fullName evidence="3">Pectin acetylesterase</fullName>
    </recommendedName>
</protein>
<dbReference type="eggNOG" id="KOG4287">
    <property type="taxonomic scope" value="Eukaryota"/>
</dbReference>
<dbReference type="AlphaFoldDB" id="F0YHU3"/>
<dbReference type="KEGG" id="aaf:AURANDRAFT_31095"/>
<dbReference type="RefSeq" id="XP_009040002.1">
    <property type="nucleotide sequence ID" value="XM_009041754.1"/>
</dbReference>
<dbReference type="GO" id="GO:0016787">
    <property type="term" value="F:hydrolase activity"/>
    <property type="evidence" value="ECO:0007669"/>
    <property type="project" value="InterPro"/>
</dbReference>
<dbReference type="PANTHER" id="PTHR21562:SF83">
    <property type="entry name" value="PECTIN ACETYLESTERASE 4"/>
    <property type="match status" value="1"/>
</dbReference>
<accession>F0YHU3</accession>
<feature type="non-terminal residue" evidence="1">
    <location>
        <position position="228"/>
    </location>
</feature>
<dbReference type="PANTHER" id="PTHR21562">
    <property type="entry name" value="NOTUM-RELATED"/>
    <property type="match status" value="1"/>
</dbReference>
<evidence type="ECO:0000313" key="1">
    <source>
        <dbReference type="EMBL" id="EGB05357.1"/>
    </source>
</evidence>
<organism evidence="2">
    <name type="scientific">Aureococcus anophagefferens</name>
    <name type="common">Harmful bloom alga</name>
    <dbReference type="NCBI Taxonomy" id="44056"/>
    <lineage>
        <taxon>Eukaryota</taxon>
        <taxon>Sar</taxon>
        <taxon>Stramenopiles</taxon>
        <taxon>Ochrophyta</taxon>
        <taxon>Pelagophyceae</taxon>
        <taxon>Pelagomonadales</taxon>
        <taxon>Pelagomonadaceae</taxon>
        <taxon>Aureococcus</taxon>
    </lineage>
</organism>
<dbReference type="Pfam" id="PF03283">
    <property type="entry name" value="PAE"/>
    <property type="match status" value="1"/>
</dbReference>
<dbReference type="InterPro" id="IPR004963">
    <property type="entry name" value="PAE/NOTUM"/>
</dbReference>
<dbReference type="GeneID" id="20220976"/>
<evidence type="ECO:0000313" key="2">
    <source>
        <dbReference type="Proteomes" id="UP000002729"/>
    </source>
</evidence>
<dbReference type="Proteomes" id="UP000002729">
    <property type="component" value="Unassembled WGS sequence"/>
</dbReference>
<dbReference type="OrthoDB" id="195325at2759"/>
<evidence type="ECO:0008006" key="3">
    <source>
        <dbReference type="Google" id="ProtNLM"/>
    </source>
</evidence>
<sequence>MASPTLRLATLFAAAQGQQNGPRSLGYELRFVDTEAHPLAVCNDGSPAAYYYYKGSSDAWIVHQQGGWWCWDAYSCQVRWDHFANHTTEKRTLMSTKDLQNLTDAFDTFNGEHNTGLMAHAPTNPMANASKVFLVYCSSDSHAGNRSMGSDGAGESKWHFRGKEIVAAVLAELRSEGLDGASHFLLTGGSAGGMATINNGDWVADLVRAAAPGARYLAMPDTGFFLDV</sequence>
<dbReference type="InParanoid" id="F0YHU3"/>
<keyword evidence="2" id="KW-1185">Reference proteome</keyword>